<protein>
    <submittedName>
        <fullName evidence="1">Uncharacterized protein</fullName>
    </submittedName>
</protein>
<dbReference type="AlphaFoldDB" id="A0A392SBV3"/>
<comment type="caution">
    <text evidence="1">The sequence shown here is derived from an EMBL/GenBank/DDBJ whole genome shotgun (WGS) entry which is preliminary data.</text>
</comment>
<feature type="non-terminal residue" evidence="1">
    <location>
        <position position="1"/>
    </location>
</feature>
<accession>A0A392SBV3</accession>
<organism evidence="1 2">
    <name type="scientific">Trifolium medium</name>
    <dbReference type="NCBI Taxonomy" id="97028"/>
    <lineage>
        <taxon>Eukaryota</taxon>
        <taxon>Viridiplantae</taxon>
        <taxon>Streptophyta</taxon>
        <taxon>Embryophyta</taxon>
        <taxon>Tracheophyta</taxon>
        <taxon>Spermatophyta</taxon>
        <taxon>Magnoliopsida</taxon>
        <taxon>eudicotyledons</taxon>
        <taxon>Gunneridae</taxon>
        <taxon>Pentapetalae</taxon>
        <taxon>rosids</taxon>
        <taxon>fabids</taxon>
        <taxon>Fabales</taxon>
        <taxon>Fabaceae</taxon>
        <taxon>Papilionoideae</taxon>
        <taxon>50 kb inversion clade</taxon>
        <taxon>NPAAA clade</taxon>
        <taxon>Hologalegina</taxon>
        <taxon>IRL clade</taxon>
        <taxon>Trifolieae</taxon>
        <taxon>Trifolium</taxon>
    </lineage>
</organism>
<evidence type="ECO:0000313" key="2">
    <source>
        <dbReference type="Proteomes" id="UP000265520"/>
    </source>
</evidence>
<dbReference type="Proteomes" id="UP000265520">
    <property type="component" value="Unassembled WGS sequence"/>
</dbReference>
<name>A0A392SBV3_9FABA</name>
<proteinExistence type="predicted"/>
<dbReference type="EMBL" id="LXQA010356726">
    <property type="protein sequence ID" value="MCI46381.1"/>
    <property type="molecule type" value="Genomic_DNA"/>
</dbReference>
<sequence>TTTGPNTETLGIPTQDADFDPRVDEYISDEEKKAEKPLPLEARIRFERPKIDGEFITVQLDENPAKTVKIKANLPQRIQEALIRCLKANAGVFATTPGEMPGIDPAV</sequence>
<keyword evidence="2" id="KW-1185">Reference proteome</keyword>
<evidence type="ECO:0000313" key="1">
    <source>
        <dbReference type="EMBL" id="MCI46381.1"/>
    </source>
</evidence>
<reference evidence="1 2" key="1">
    <citation type="journal article" date="2018" name="Front. Plant Sci.">
        <title>Red Clover (Trifolium pratense) and Zigzag Clover (T. medium) - A Picture of Genomic Similarities and Differences.</title>
        <authorList>
            <person name="Dluhosova J."/>
            <person name="Istvanek J."/>
            <person name="Nedelnik J."/>
            <person name="Repkova J."/>
        </authorList>
    </citation>
    <scope>NUCLEOTIDE SEQUENCE [LARGE SCALE GENOMIC DNA]</scope>
    <source>
        <strain evidence="2">cv. 10/8</strain>
        <tissue evidence="1">Leaf</tissue>
    </source>
</reference>
<feature type="non-terminal residue" evidence="1">
    <location>
        <position position="107"/>
    </location>
</feature>